<dbReference type="InterPro" id="IPR011016">
    <property type="entry name" value="Znf_RING-CH"/>
</dbReference>
<evidence type="ECO:0000256" key="21">
    <source>
        <dbReference type="SAM" id="MobiDB-lite"/>
    </source>
</evidence>
<evidence type="ECO:0000256" key="11">
    <source>
        <dbReference type="ARBA" id="ARBA00022787"/>
    </source>
</evidence>
<keyword evidence="7 22" id="KW-0812">Transmembrane</keyword>
<accession>A0A182M7T7</accession>
<evidence type="ECO:0000256" key="6">
    <source>
        <dbReference type="ARBA" id="ARBA00022679"/>
    </source>
</evidence>
<reference evidence="25" key="2">
    <citation type="submission" date="2020-05" db="UniProtKB">
        <authorList>
            <consortium name="EnsemblMetazoa"/>
        </authorList>
    </citation>
    <scope>IDENTIFICATION</scope>
    <source>
        <strain evidence="25">A-37</strain>
    </source>
</reference>
<dbReference type="VEuPathDB" id="VectorBase:ACUA011612"/>
<proteinExistence type="predicted"/>
<evidence type="ECO:0000259" key="24">
    <source>
        <dbReference type="PROSITE" id="PS51292"/>
    </source>
</evidence>
<dbReference type="Proteomes" id="UP000075883">
    <property type="component" value="Unassembled WGS sequence"/>
</dbReference>
<evidence type="ECO:0000256" key="17">
    <source>
        <dbReference type="ARBA" id="ARBA00043044"/>
    </source>
</evidence>
<dbReference type="InterPro" id="IPR001841">
    <property type="entry name" value="Znf_RING"/>
</dbReference>
<comment type="subcellular location">
    <subcellularLocation>
        <location evidence="2">Mitochondrion membrane</location>
        <topology evidence="2">Multi-pass membrane protein</topology>
    </subcellularLocation>
    <subcellularLocation>
        <location evidence="3">Mitochondrion outer membrane</location>
    </subcellularLocation>
</comment>
<evidence type="ECO:0000256" key="9">
    <source>
        <dbReference type="ARBA" id="ARBA00022771"/>
    </source>
</evidence>
<dbReference type="SMART" id="SM00744">
    <property type="entry name" value="RINGv"/>
    <property type="match status" value="1"/>
</dbReference>
<feature type="domain" description="RING-type" evidence="23">
    <location>
        <begin position="88"/>
        <end position="143"/>
    </location>
</feature>
<dbReference type="Pfam" id="PF12906">
    <property type="entry name" value="RINGv"/>
    <property type="match status" value="1"/>
</dbReference>
<evidence type="ECO:0000256" key="2">
    <source>
        <dbReference type="ARBA" id="ARBA00004225"/>
    </source>
</evidence>
<dbReference type="EC" id="2.3.2.27" evidence="5"/>
<evidence type="ECO:0000256" key="15">
    <source>
        <dbReference type="ARBA" id="ARBA00023136"/>
    </source>
</evidence>
<dbReference type="PROSITE" id="PS51292">
    <property type="entry name" value="ZF_RING_CH"/>
    <property type="match status" value="1"/>
</dbReference>
<evidence type="ECO:0000256" key="4">
    <source>
        <dbReference type="ARBA" id="ARBA00004906"/>
    </source>
</evidence>
<organism evidence="25 26">
    <name type="scientific">Anopheles culicifacies</name>
    <dbReference type="NCBI Taxonomy" id="139723"/>
    <lineage>
        <taxon>Eukaryota</taxon>
        <taxon>Metazoa</taxon>
        <taxon>Ecdysozoa</taxon>
        <taxon>Arthropoda</taxon>
        <taxon>Hexapoda</taxon>
        <taxon>Insecta</taxon>
        <taxon>Pterygota</taxon>
        <taxon>Neoptera</taxon>
        <taxon>Endopterygota</taxon>
        <taxon>Diptera</taxon>
        <taxon>Nematocera</taxon>
        <taxon>Culicoidea</taxon>
        <taxon>Culicidae</taxon>
        <taxon>Anophelinae</taxon>
        <taxon>Anopheles</taxon>
        <taxon>culicifacies species complex</taxon>
    </lineage>
</organism>
<dbReference type="GO" id="GO:0061630">
    <property type="term" value="F:ubiquitin protein ligase activity"/>
    <property type="evidence" value="ECO:0007669"/>
    <property type="project" value="UniProtKB-EC"/>
</dbReference>
<feature type="domain" description="RING-CH-type" evidence="24">
    <location>
        <begin position="80"/>
        <end position="149"/>
    </location>
</feature>
<evidence type="ECO:0000259" key="23">
    <source>
        <dbReference type="PROSITE" id="PS50089"/>
    </source>
</evidence>
<dbReference type="Pfam" id="PF16015">
    <property type="entry name" value="Promethin"/>
    <property type="match status" value="1"/>
</dbReference>
<dbReference type="AlphaFoldDB" id="A0A182M7T7"/>
<evidence type="ECO:0000256" key="20">
    <source>
        <dbReference type="PROSITE-ProRule" id="PRU00175"/>
    </source>
</evidence>
<dbReference type="GO" id="GO:0008270">
    <property type="term" value="F:zinc ion binding"/>
    <property type="evidence" value="ECO:0007669"/>
    <property type="project" value="UniProtKB-KW"/>
</dbReference>
<evidence type="ECO:0000256" key="16">
    <source>
        <dbReference type="ARBA" id="ARBA00040151"/>
    </source>
</evidence>
<feature type="transmembrane region" description="Helical" evidence="22">
    <location>
        <begin position="471"/>
        <end position="492"/>
    </location>
</feature>
<evidence type="ECO:0000256" key="13">
    <source>
        <dbReference type="ARBA" id="ARBA00022989"/>
    </source>
</evidence>
<dbReference type="PROSITE" id="PS50089">
    <property type="entry name" value="ZF_RING_2"/>
    <property type="match status" value="1"/>
</dbReference>
<keyword evidence="15 22" id="KW-0472">Membrane</keyword>
<dbReference type="EMBL" id="AXCM01000514">
    <property type="status" value="NOT_ANNOTATED_CDS"/>
    <property type="molecule type" value="Genomic_DNA"/>
</dbReference>
<evidence type="ECO:0000256" key="7">
    <source>
        <dbReference type="ARBA" id="ARBA00022692"/>
    </source>
</evidence>
<sequence length="493" mass="55673">MMGLAMASQLKQLYTRVRYQRPESANPKLVLRSMTQRYLFSMLSDEPNVNPTDQGGENSATNEIPAAAPANQQMATANPQEEPEERYCWVCFATEEDDKFAPWVQPCNCRGATKWVHQSCLKRWIDEKQKGNPYKSISCPQCQTRYIIILPSMGSFAFLLERLDIIAKQLSPGMAAGAIVCSIYWSAITFGAVTVLQTTGFERGLSMMEQAEPIALLLCLPTIPVALVIGRMFRWEDIVLRFLQNRQFDVRNNEPSPNYPEVFPSSTISASEPLSVTRIFCGALLLPTVSNIVGKIFFKSVKNDLHRTLLGGFAFVVVKGVLKIYFHQKKHYRAKQRQILDYTPENVRKYWMRSQPPEGNDRPGQHGQEQGIMRQPPIEERNERDLTRVGNKPYPGPAYQSIARLVFLRIVHRINKAVSETAARYRLPEIAQAIFASLQQYPILALAVAIVIFTFTLPFLVFIFFTITTAVMAFTGFVLIEGALITAASVMLI</sequence>
<keyword evidence="6" id="KW-0808">Transferase</keyword>
<dbReference type="PANTHER" id="PTHR46283">
    <property type="entry name" value="E3 UBIQUITIN-PROTEIN LIGASE MARCH5"/>
    <property type="match status" value="1"/>
</dbReference>
<protein>
    <recommendedName>
        <fullName evidence="16">E3 ubiquitin-protein ligase MARCHF5</fullName>
        <ecNumber evidence="5">2.3.2.27</ecNumber>
    </recommendedName>
    <alternativeName>
        <fullName evidence="18">Membrane-associated RING finger protein 5</fullName>
    </alternativeName>
    <alternativeName>
        <fullName evidence="17">Membrane-associated RING-CH protein V</fullName>
    </alternativeName>
    <alternativeName>
        <fullName evidence="19">RING-type E3 ubiquitin transferase MARCHF5</fullName>
    </alternativeName>
</protein>
<evidence type="ECO:0000256" key="8">
    <source>
        <dbReference type="ARBA" id="ARBA00022723"/>
    </source>
</evidence>
<evidence type="ECO:0000256" key="3">
    <source>
        <dbReference type="ARBA" id="ARBA00004294"/>
    </source>
</evidence>
<name>A0A182M7T7_9DIPT</name>
<keyword evidence="9 20" id="KW-0863">Zinc-finger</keyword>
<evidence type="ECO:0000256" key="12">
    <source>
        <dbReference type="ARBA" id="ARBA00022833"/>
    </source>
</evidence>
<feature type="transmembrane region" description="Helical" evidence="22">
    <location>
        <begin position="214"/>
        <end position="233"/>
    </location>
</feature>
<feature type="transmembrane region" description="Helical" evidence="22">
    <location>
        <begin position="175"/>
        <end position="194"/>
    </location>
</feature>
<evidence type="ECO:0000256" key="10">
    <source>
        <dbReference type="ARBA" id="ARBA00022786"/>
    </source>
</evidence>
<keyword evidence="8" id="KW-0479">Metal-binding</keyword>
<evidence type="ECO:0000256" key="22">
    <source>
        <dbReference type="SAM" id="Phobius"/>
    </source>
</evidence>
<keyword evidence="14" id="KW-0496">Mitochondrion</keyword>
<keyword evidence="11" id="KW-1000">Mitochondrion outer membrane</keyword>
<keyword evidence="26" id="KW-1185">Reference proteome</keyword>
<evidence type="ECO:0000256" key="18">
    <source>
        <dbReference type="ARBA" id="ARBA00043185"/>
    </source>
</evidence>
<dbReference type="Gene3D" id="3.30.40.10">
    <property type="entry name" value="Zinc/RING finger domain, C3HC4 (zinc finger)"/>
    <property type="match status" value="1"/>
</dbReference>
<dbReference type="FunFam" id="3.30.40.10:FF:000262">
    <property type="entry name" value="E3 ubiquitin-protein ligase MARCH5"/>
    <property type="match status" value="1"/>
</dbReference>
<dbReference type="SUPFAM" id="SSF57850">
    <property type="entry name" value="RING/U-box"/>
    <property type="match status" value="1"/>
</dbReference>
<dbReference type="EnsemblMetazoa" id="ACUA011612-RA">
    <property type="protein sequence ID" value="ACUA011612-PA"/>
    <property type="gene ID" value="ACUA011612"/>
</dbReference>
<dbReference type="CDD" id="cd16701">
    <property type="entry name" value="RING_CH-C4HC3_MARCH5"/>
    <property type="match status" value="1"/>
</dbReference>
<dbReference type="InterPro" id="IPR013083">
    <property type="entry name" value="Znf_RING/FYVE/PHD"/>
</dbReference>
<feature type="transmembrane region" description="Helical" evidence="22">
    <location>
        <begin position="309"/>
        <end position="326"/>
    </location>
</feature>
<feature type="transmembrane region" description="Helical" evidence="22">
    <location>
        <begin position="443"/>
        <end position="465"/>
    </location>
</feature>
<comment type="catalytic activity">
    <reaction evidence="1">
        <text>S-ubiquitinyl-[E2 ubiquitin-conjugating enzyme]-L-cysteine + [acceptor protein]-L-lysine = [E2 ubiquitin-conjugating enzyme]-L-cysteine + N(6)-ubiquitinyl-[acceptor protein]-L-lysine.</text>
        <dbReference type="EC" id="2.3.2.27"/>
    </reaction>
</comment>
<evidence type="ECO:0000256" key="1">
    <source>
        <dbReference type="ARBA" id="ARBA00000900"/>
    </source>
</evidence>
<keyword evidence="13 22" id="KW-1133">Transmembrane helix</keyword>
<dbReference type="GO" id="GO:0005741">
    <property type="term" value="C:mitochondrial outer membrane"/>
    <property type="evidence" value="ECO:0007669"/>
    <property type="project" value="UniProtKB-SubCell"/>
</dbReference>
<keyword evidence="12" id="KW-0862">Zinc</keyword>
<evidence type="ECO:0000313" key="25">
    <source>
        <dbReference type="EnsemblMetazoa" id="ACUA011612-PA"/>
    </source>
</evidence>
<keyword evidence="10" id="KW-0833">Ubl conjugation pathway</keyword>
<evidence type="ECO:0000256" key="19">
    <source>
        <dbReference type="ARBA" id="ARBA00043231"/>
    </source>
</evidence>
<evidence type="ECO:0000313" key="26">
    <source>
        <dbReference type="Proteomes" id="UP000075883"/>
    </source>
</evidence>
<comment type="pathway">
    <text evidence="4">Protein modification; protein ubiquitination.</text>
</comment>
<reference evidence="26" key="1">
    <citation type="submission" date="2013-09" db="EMBL/GenBank/DDBJ databases">
        <title>The Genome Sequence of Anopheles culicifacies species A.</title>
        <authorList>
            <consortium name="The Broad Institute Genomics Platform"/>
            <person name="Neafsey D.E."/>
            <person name="Besansky N."/>
            <person name="Howell P."/>
            <person name="Walton C."/>
            <person name="Young S.K."/>
            <person name="Zeng Q."/>
            <person name="Gargeya S."/>
            <person name="Fitzgerald M."/>
            <person name="Haas B."/>
            <person name="Abouelleil A."/>
            <person name="Allen A.W."/>
            <person name="Alvarado L."/>
            <person name="Arachchi H.M."/>
            <person name="Berlin A.M."/>
            <person name="Chapman S.B."/>
            <person name="Gainer-Dewar J."/>
            <person name="Goldberg J."/>
            <person name="Griggs A."/>
            <person name="Gujja S."/>
            <person name="Hansen M."/>
            <person name="Howarth C."/>
            <person name="Imamovic A."/>
            <person name="Ireland A."/>
            <person name="Larimer J."/>
            <person name="McCowan C."/>
            <person name="Murphy C."/>
            <person name="Pearson M."/>
            <person name="Poon T.W."/>
            <person name="Priest M."/>
            <person name="Roberts A."/>
            <person name="Saif S."/>
            <person name="Shea T."/>
            <person name="Sisk P."/>
            <person name="Sykes S."/>
            <person name="Wortman J."/>
            <person name="Nusbaum C."/>
            <person name="Birren B."/>
        </authorList>
    </citation>
    <scope>NUCLEOTIDE SEQUENCE [LARGE SCALE GENOMIC DNA]</scope>
    <source>
        <strain evidence="26">A-37</strain>
    </source>
</reference>
<dbReference type="STRING" id="139723.A0A182M7T7"/>
<evidence type="ECO:0000256" key="14">
    <source>
        <dbReference type="ARBA" id="ARBA00023128"/>
    </source>
</evidence>
<evidence type="ECO:0000256" key="5">
    <source>
        <dbReference type="ARBA" id="ARBA00012483"/>
    </source>
</evidence>
<feature type="region of interest" description="Disordered" evidence="21">
    <location>
        <begin position="353"/>
        <end position="382"/>
    </location>
</feature>